<dbReference type="AlphaFoldDB" id="A0A7S1A880"/>
<feature type="compositionally biased region" description="Polar residues" evidence="1">
    <location>
        <begin position="1"/>
        <end position="19"/>
    </location>
</feature>
<feature type="compositionally biased region" description="Polar residues" evidence="1">
    <location>
        <begin position="44"/>
        <end position="68"/>
    </location>
</feature>
<dbReference type="Gene3D" id="3.15.10.10">
    <property type="entry name" value="Bactericidal permeability-increasing protein, domain 1"/>
    <property type="match status" value="1"/>
</dbReference>
<proteinExistence type="predicted"/>
<name>A0A7S1A880_NOCSC</name>
<protein>
    <submittedName>
        <fullName evidence="2">Uncharacterized protein</fullName>
    </submittedName>
</protein>
<sequence length="435" mass="47825">MHFAAQSLSQHGHVSQGDQNGAEPASRSQTRSWSSPCAPDQRGGSISEQTTADPSHTSSPSQKTSNNEEAVRHDSAPARQDSRLSHGSASNPQFQSILSSVLHISECDDRTSDRFMRCLRDVLWEVLGPAAATPEDLPDLPPSPPGNDGPLDVRSTSRVVRAIIQAYFSDPALLAAREEKRAWQSLETGNSGADVVSAGSFAGPSEPGDYVPVSDPGPLRRNIVFMEQSVLLQVVQARLVAEKFKDVAGSNKQLSSFRMRNIRVLWLDLRRCTSTLKRSPATVDSTFTAQLMLRHLRLRAEHDWDATLASLPVEISGSSQVNVRGLNISVHVELSREGLVFRELEVDQPELEIQLHCSTTLSQILMSAAVSVFQERLQEHLQQQIRNSLFQLLKSESSKWNSNVWSGISSVVPERLILKGLTWMAAHIPPEGIPI</sequence>
<reference evidence="2" key="1">
    <citation type="submission" date="2021-01" db="EMBL/GenBank/DDBJ databases">
        <authorList>
            <person name="Corre E."/>
            <person name="Pelletier E."/>
            <person name="Niang G."/>
            <person name="Scheremetjew M."/>
            <person name="Finn R."/>
            <person name="Kale V."/>
            <person name="Holt S."/>
            <person name="Cochrane G."/>
            <person name="Meng A."/>
            <person name="Brown T."/>
            <person name="Cohen L."/>
        </authorList>
    </citation>
    <scope>NUCLEOTIDE SEQUENCE</scope>
</reference>
<feature type="compositionally biased region" description="Basic and acidic residues" evidence="1">
    <location>
        <begin position="69"/>
        <end position="84"/>
    </location>
</feature>
<gene>
    <name evidence="2" type="ORF">NSCI0253_LOCUS20177</name>
</gene>
<feature type="compositionally biased region" description="Polar residues" evidence="1">
    <location>
        <begin position="26"/>
        <end position="35"/>
    </location>
</feature>
<dbReference type="EMBL" id="HBFQ01028670">
    <property type="protein sequence ID" value="CAD8845827.1"/>
    <property type="molecule type" value="Transcribed_RNA"/>
</dbReference>
<feature type="region of interest" description="Disordered" evidence="1">
    <location>
        <begin position="1"/>
        <end position="91"/>
    </location>
</feature>
<accession>A0A7S1A880</accession>
<evidence type="ECO:0000313" key="2">
    <source>
        <dbReference type="EMBL" id="CAD8845827.1"/>
    </source>
</evidence>
<evidence type="ECO:0000256" key="1">
    <source>
        <dbReference type="SAM" id="MobiDB-lite"/>
    </source>
</evidence>
<organism evidence="2">
    <name type="scientific">Noctiluca scintillans</name>
    <name type="common">Sea sparkle</name>
    <name type="synonym">Red tide dinoflagellate</name>
    <dbReference type="NCBI Taxonomy" id="2966"/>
    <lineage>
        <taxon>Eukaryota</taxon>
        <taxon>Sar</taxon>
        <taxon>Alveolata</taxon>
        <taxon>Dinophyceae</taxon>
        <taxon>Noctilucales</taxon>
        <taxon>Noctilucaceae</taxon>
        <taxon>Noctiluca</taxon>
    </lineage>
</organism>